<evidence type="ECO:0000256" key="1">
    <source>
        <dbReference type="ARBA" id="ARBA00022737"/>
    </source>
</evidence>
<gene>
    <name evidence="5" type="ORF">ACETAC_00990</name>
</gene>
<evidence type="ECO:0000313" key="6">
    <source>
        <dbReference type="Proteomes" id="UP000671913"/>
    </source>
</evidence>
<keyword evidence="6" id="KW-1185">Reference proteome</keyword>
<feature type="domain" description="SLH" evidence="4">
    <location>
        <begin position="103"/>
        <end position="146"/>
    </location>
</feature>
<name>A0A975AW25_9THEO</name>
<evidence type="ECO:0000256" key="2">
    <source>
        <dbReference type="SAM" id="MobiDB-lite"/>
    </source>
</evidence>
<keyword evidence="1" id="KW-0677">Repeat</keyword>
<dbReference type="InterPro" id="IPR051465">
    <property type="entry name" value="Cell_Envelope_Struct_Comp"/>
</dbReference>
<sequence>MIEMLVGTKRHFSKISALIIAILMLISNIAATALAAPTNTTTAKQFTDIKGHWAEKEINDWISKGLIAGYEDNTFRPDNSVTRAEFVTFTDRVFNLTQTTDITFKDVKSTDWFYKEIQKAKAANIVSGYDDNTFRPNNFITREEAAAILTRLLKLQSVTQDALKGFKDASKISSWAKDAVNTAVYYGLIKGYPDNTVGPDNPITRAETVVILDRALKLQQTPIPSPAPTSTIYDKAGTYGPQTGMNTINGDVTISAADVTLQNTTIKGNLLISKAVGDGNVTLKNVIVEGTTTVNGGGEHSIVLEDCTLAQIIVNKDDGKIRLVAKGATKADSVTLQSGGKLEEDNVTGKGFTDVSIEGTNTQVTLIGNYDNIKVNAPGVSVEVASGTVNNLTISDTAKDSKINIDDGVKVSVLAVNAAAAITGKGTIETANINANNVTIEQKPTNTNIASGITAIIGGQKTTGSTSSNTGNSGGGSSSNSGSGGGSSTAPTSTIYDKAGTYGPQTGMNTINGDVTISAADVTLQNTTIKGNLLISKAVGDGNVTLKNVIVEGTTTVNGGGEHSIELENCILEKIVVNKDDGKIRLVASGTTKADSVVLQSGSNLEEDNITDKGFANVIIDGPIPSGSEIRLIGNFENISINAPGVSVKVEKGFVGNVSVSDTAKDSKIDIADGAKVRTLIVNAAAAITGNGIIDAANINVNNVIIDKKPVTMNIASDVTAIIAGVKTGKTGPIDTSTVNNSTYAKLYDVSTGVGSNVVYLIVKNIKKDMKVYALVKLPTDTKPSIDEIKNRGSYMVIKPEQEKDLSATGPYYASAYASDIYDLNGNDLNGNTEYKIYYVVTDEYGNPIDINGNSTSGVSEFTVKTLPIDIKSNISSISSFTQDLYGNFNITIKNNVSGITYKNVTETCEIIACEGAPFDNKDISLQYDNNGTWSDILLNNNEYIPVCDRVYGALSSTQGFTIGDGYSETKNFKVKINKVNHYVFVIYIKDEQGNLIGEYERGISIEAISFISTDIDNIMQGQESQFTVNVKANNVLDDVYAQCKATLTVSDATYSNAAVSSLPINIAIGDNPEVNFTTDSSGVVLFPQDGINMKQLNDGIQIHFKTTFAKPGTYALKLEFEDKQGNTIGGSKTIIFTVK</sequence>
<feature type="domain" description="SLH" evidence="4">
    <location>
        <begin position="46"/>
        <end position="86"/>
    </location>
</feature>
<dbReference type="KEGG" id="aaut:ACETAC_00990"/>
<protein>
    <submittedName>
        <fullName evidence="5">S-layer homology domain-containing protein</fullName>
    </submittedName>
</protein>
<dbReference type="Pfam" id="PF00395">
    <property type="entry name" value="SLH"/>
    <property type="match status" value="3"/>
</dbReference>
<dbReference type="AlphaFoldDB" id="A0A975AW25"/>
<proteinExistence type="predicted"/>
<dbReference type="Proteomes" id="UP000671913">
    <property type="component" value="Chromosome"/>
</dbReference>
<feature type="domain" description="SLH" evidence="4">
    <location>
        <begin position="166"/>
        <end position="207"/>
    </location>
</feature>
<dbReference type="InterPro" id="IPR001119">
    <property type="entry name" value="SLH_dom"/>
</dbReference>
<keyword evidence="3" id="KW-0732">Signal</keyword>
<evidence type="ECO:0000259" key="4">
    <source>
        <dbReference type="Pfam" id="PF00395"/>
    </source>
</evidence>
<evidence type="ECO:0000313" key="5">
    <source>
        <dbReference type="EMBL" id="QSZ27532.1"/>
    </source>
</evidence>
<accession>A0A975AW25</accession>
<feature type="signal peptide" evidence="3">
    <location>
        <begin position="1"/>
        <end position="35"/>
    </location>
</feature>
<feature type="chain" id="PRO_5036776906" evidence="3">
    <location>
        <begin position="36"/>
        <end position="1140"/>
    </location>
</feature>
<dbReference type="RefSeq" id="WP_284680237.1">
    <property type="nucleotide sequence ID" value="NZ_CP060096.1"/>
</dbReference>
<feature type="region of interest" description="Disordered" evidence="2">
    <location>
        <begin position="461"/>
        <end position="501"/>
    </location>
</feature>
<dbReference type="PANTHER" id="PTHR43308:SF5">
    <property type="entry name" value="S-LAYER PROTEIN _ PEPTIDOGLYCAN ENDO-BETA-N-ACETYLGLUCOSAMINIDASE"/>
    <property type="match status" value="1"/>
</dbReference>
<feature type="compositionally biased region" description="Gly residues" evidence="2">
    <location>
        <begin position="472"/>
        <end position="487"/>
    </location>
</feature>
<reference evidence="5" key="1">
    <citation type="submission" date="2020-08" db="EMBL/GenBank/DDBJ databases">
        <title>Genomic insights into the carbon and energy metabolism of the first obligate autotrophic acetogenic bacterium Aceticella autotrophica gen. nov., sp. nov.</title>
        <authorList>
            <person name="Toshchakov S.V."/>
            <person name="Elcheninov A.G."/>
            <person name="Kublanov I.V."/>
            <person name="Frolov E.N."/>
            <person name="Lebedinsky A.V."/>
        </authorList>
    </citation>
    <scope>NUCLEOTIDE SEQUENCE</scope>
    <source>
        <strain evidence="5">3443-3Ac</strain>
    </source>
</reference>
<dbReference type="PANTHER" id="PTHR43308">
    <property type="entry name" value="OUTER MEMBRANE PROTEIN ALPHA-RELATED"/>
    <property type="match status" value="1"/>
</dbReference>
<dbReference type="EMBL" id="CP060096">
    <property type="protein sequence ID" value="QSZ27532.1"/>
    <property type="molecule type" value="Genomic_DNA"/>
</dbReference>
<evidence type="ECO:0000256" key="3">
    <source>
        <dbReference type="SAM" id="SignalP"/>
    </source>
</evidence>
<feature type="compositionally biased region" description="Low complexity" evidence="2">
    <location>
        <begin position="462"/>
        <end position="471"/>
    </location>
</feature>
<organism evidence="5 6">
    <name type="scientific">Aceticella autotrophica</name>
    <dbReference type="NCBI Taxonomy" id="2755338"/>
    <lineage>
        <taxon>Bacteria</taxon>
        <taxon>Bacillati</taxon>
        <taxon>Bacillota</taxon>
        <taxon>Clostridia</taxon>
        <taxon>Thermoanaerobacterales</taxon>
        <taxon>Thermoanaerobacteraceae</taxon>
        <taxon>Aceticella</taxon>
    </lineage>
</organism>